<proteinExistence type="predicted"/>
<dbReference type="Proteomes" id="UP000037136">
    <property type="component" value="Unassembled WGS sequence"/>
</dbReference>
<sequence length="161" mass="17831">MLSSNRNKQGGQGFFLPQTFRPITSSPVVLLHATGPLPTPSRHQIAVSPLKKQRNCATLFFVTIINSMSTTPAFMTLQLNQQFLLNEGRGDEWKTVAHVGDLWPGVGACGNKAVHHGRRERMEEKTGQNFTRGKNFFSTSGFVEAKKEPDMSAQHTSTCQD</sequence>
<evidence type="ECO:0000313" key="1">
    <source>
        <dbReference type="EMBL" id="PFH61038.1"/>
    </source>
</evidence>
<reference evidence="1 2" key="1">
    <citation type="journal article" date="2015" name="BMC Genomics">
        <title>Gene expression during zombie ant biting behavior reflects the complexity underlying fungal parasitic behavioral manipulation.</title>
        <authorList>
            <person name="de Bekker C."/>
            <person name="Ohm R.A."/>
            <person name="Loreto R.G."/>
            <person name="Sebastian A."/>
            <person name="Albert I."/>
            <person name="Merrow M."/>
            <person name="Brachmann A."/>
            <person name="Hughes D.P."/>
        </authorList>
    </citation>
    <scope>NUCLEOTIDE SEQUENCE [LARGE SCALE GENOMIC DNA]</scope>
    <source>
        <strain evidence="1 2">SC16a</strain>
    </source>
</reference>
<protein>
    <submittedName>
        <fullName evidence="1">Uncharacterized protein</fullName>
    </submittedName>
</protein>
<evidence type="ECO:0000313" key="2">
    <source>
        <dbReference type="Proteomes" id="UP000037136"/>
    </source>
</evidence>
<comment type="caution">
    <text evidence="1">The sequence shown here is derived from an EMBL/GenBank/DDBJ whole genome shotgun (WGS) entry which is preliminary data.</text>
</comment>
<dbReference type="EMBL" id="LAZP02000093">
    <property type="protein sequence ID" value="PFH61038.1"/>
    <property type="molecule type" value="Genomic_DNA"/>
</dbReference>
<dbReference type="AlphaFoldDB" id="A0A2A9PI64"/>
<organism evidence="1 2">
    <name type="scientific">Ophiocordyceps unilateralis</name>
    <name type="common">Zombie-ant fungus</name>
    <name type="synonym">Torrubia unilateralis</name>
    <dbReference type="NCBI Taxonomy" id="268505"/>
    <lineage>
        <taxon>Eukaryota</taxon>
        <taxon>Fungi</taxon>
        <taxon>Dikarya</taxon>
        <taxon>Ascomycota</taxon>
        <taxon>Pezizomycotina</taxon>
        <taxon>Sordariomycetes</taxon>
        <taxon>Hypocreomycetidae</taxon>
        <taxon>Hypocreales</taxon>
        <taxon>Ophiocordycipitaceae</taxon>
        <taxon>Ophiocordyceps</taxon>
    </lineage>
</organism>
<gene>
    <name evidence="1" type="ORF">XA68_18355</name>
</gene>
<accession>A0A2A9PI64</accession>
<reference evidence="1 2" key="2">
    <citation type="journal article" date="2017" name="Sci. Rep.">
        <title>Ant-infecting Ophiocordyceps genomes reveal a high diversity of potential behavioral manipulation genes and a possible major role for enterotoxins.</title>
        <authorList>
            <person name="de Bekker C."/>
            <person name="Ohm R.A."/>
            <person name="Evans H.C."/>
            <person name="Brachmann A."/>
            <person name="Hughes D.P."/>
        </authorList>
    </citation>
    <scope>NUCLEOTIDE SEQUENCE [LARGE SCALE GENOMIC DNA]</scope>
    <source>
        <strain evidence="1 2">SC16a</strain>
    </source>
</reference>
<keyword evidence="2" id="KW-1185">Reference proteome</keyword>
<name>A0A2A9PI64_OPHUN</name>